<evidence type="ECO:0000256" key="1">
    <source>
        <dbReference type="ARBA" id="ARBA00004651"/>
    </source>
</evidence>
<dbReference type="RefSeq" id="WP_125655850.1">
    <property type="nucleotide sequence ID" value="NZ_AP019308.1"/>
</dbReference>
<feature type="transmembrane region" description="Helical" evidence="7">
    <location>
        <begin position="277"/>
        <end position="302"/>
    </location>
</feature>
<comment type="similarity">
    <text evidence="7">Belongs to the binding-protein-dependent transport system permease family.</text>
</comment>
<reference evidence="8 9" key="1">
    <citation type="submission" date="2018-11" db="EMBL/GenBank/DDBJ databases">
        <title>Complete genome sequence of Paenibacillus baekrokdamisoli strain KCTC 33723.</title>
        <authorList>
            <person name="Kang S.W."/>
            <person name="Lee K.C."/>
            <person name="Kim K.K."/>
            <person name="Kim J.S."/>
            <person name="Kim D.S."/>
            <person name="Ko S.H."/>
            <person name="Yang S.H."/>
            <person name="Lee J.S."/>
        </authorList>
    </citation>
    <scope>NUCLEOTIDE SEQUENCE [LARGE SCALE GENOMIC DNA]</scope>
    <source>
        <strain evidence="8 9">KCTC 33723</strain>
    </source>
</reference>
<protein>
    <submittedName>
        <fullName evidence="8">Transporter</fullName>
    </submittedName>
</protein>
<keyword evidence="5 7" id="KW-1133">Transmembrane helix</keyword>
<dbReference type="OrthoDB" id="9771544at2"/>
<dbReference type="KEGG" id="pbk:Back11_19840"/>
<keyword evidence="3" id="KW-1003">Cell membrane</keyword>
<dbReference type="SUPFAM" id="SSF161098">
    <property type="entry name" value="MetI-like"/>
    <property type="match status" value="1"/>
</dbReference>
<evidence type="ECO:0000256" key="6">
    <source>
        <dbReference type="ARBA" id="ARBA00023136"/>
    </source>
</evidence>
<comment type="subcellular location">
    <subcellularLocation>
        <location evidence="1 7">Cell membrane</location>
        <topology evidence="1 7">Multi-pass membrane protein</topology>
    </subcellularLocation>
</comment>
<keyword evidence="2 7" id="KW-0813">Transport</keyword>
<dbReference type="PANTHER" id="PTHR43744">
    <property type="entry name" value="ABC TRANSPORTER PERMEASE PROTEIN MG189-RELATED-RELATED"/>
    <property type="match status" value="1"/>
</dbReference>
<evidence type="ECO:0000313" key="9">
    <source>
        <dbReference type="Proteomes" id="UP000275368"/>
    </source>
</evidence>
<evidence type="ECO:0000256" key="4">
    <source>
        <dbReference type="ARBA" id="ARBA00022692"/>
    </source>
</evidence>
<organism evidence="8 9">
    <name type="scientific">Paenibacillus baekrokdamisoli</name>
    <dbReference type="NCBI Taxonomy" id="1712516"/>
    <lineage>
        <taxon>Bacteria</taxon>
        <taxon>Bacillati</taxon>
        <taxon>Bacillota</taxon>
        <taxon>Bacilli</taxon>
        <taxon>Bacillales</taxon>
        <taxon>Paenibacillaceae</taxon>
        <taxon>Paenibacillus</taxon>
    </lineage>
</organism>
<dbReference type="InterPro" id="IPR035906">
    <property type="entry name" value="MetI-like_sf"/>
</dbReference>
<feature type="transmembrane region" description="Helical" evidence="7">
    <location>
        <begin position="23"/>
        <end position="47"/>
    </location>
</feature>
<feature type="transmembrane region" description="Helical" evidence="7">
    <location>
        <begin position="124"/>
        <end position="151"/>
    </location>
</feature>
<evidence type="ECO:0000256" key="5">
    <source>
        <dbReference type="ARBA" id="ARBA00022989"/>
    </source>
</evidence>
<feature type="transmembrane region" description="Helical" evidence="7">
    <location>
        <begin position="171"/>
        <end position="193"/>
    </location>
</feature>
<dbReference type="Pfam" id="PF00528">
    <property type="entry name" value="BPD_transp_1"/>
    <property type="match status" value="1"/>
</dbReference>
<evidence type="ECO:0000256" key="2">
    <source>
        <dbReference type="ARBA" id="ARBA00022448"/>
    </source>
</evidence>
<dbReference type="GO" id="GO:0005886">
    <property type="term" value="C:plasma membrane"/>
    <property type="evidence" value="ECO:0007669"/>
    <property type="project" value="UniProtKB-SubCell"/>
</dbReference>
<sequence length="317" mass="35913">MKNPSSYAEQFNHKFNPLEKVKIWAWIALRSILIIGFCFVILFPLFLRLSVAFRSKTDIYDPTVLWIPRHFTLDNIKIAMEATHYLSTLLNTFLISAGTTLIQLASCALAAYAFARLKFKGSGLLFGLVIFTIVVPVQTIMIPLYLTYRYFDLFGLVGLVSSKDSLNLIDTFWPFLISSATGMGLKNGLYIYIFRQFFRGIPKEIEEAGVVDGAGVFKTFYSIMLPNAVPAIVTVVLFSFVWQWNDSYYVSLFFSKVKVLSTQLMDMGSVLGKEPDLVYQSMLLNTGVLLLMGPLIIMYLFVQRYFVESVERTGLVG</sequence>
<dbReference type="Gene3D" id="1.10.3720.10">
    <property type="entry name" value="MetI-like"/>
    <property type="match status" value="1"/>
</dbReference>
<gene>
    <name evidence="8" type="ORF">Back11_19840</name>
</gene>
<dbReference type="EMBL" id="AP019308">
    <property type="protein sequence ID" value="BBH20639.1"/>
    <property type="molecule type" value="Genomic_DNA"/>
</dbReference>
<keyword evidence="6 7" id="KW-0472">Membrane</keyword>
<dbReference type="GO" id="GO:0055085">
    <property type="term" value="P:transmembrane transport"/>
    <property type="evidence" value="ECO:0007669"/>
    <property type="project" value="InterPro"/>
</dbReference>
<evidence type="ECO:0000256" key="7">
    <source>
        <dbReference type="RuleBase" id="RU363032"/>
    </source>
</evidence>
<evidence type="ECO:0000256" key="3">
    <source>
        <dbReference type="ARBA" id="ARBA00022475"/>
    </source>
</evidence>
<dbReference type="PANTHER" id="PTHR43744:SF8">
    <property type="entry name" value="SN-GLYCEROL-3-PHOSPHATE TRANSPORT SYSTEM PERMEASE PROTEIN UGPE"/>
    <property type="match status" value="1"/>
</dbReference>
<dbReference type="InterPro" id="IPR000515">
    <property type="entry name" value="MetI-like"/>
</dbReference>
<feature type="transmembrane region" description="Helical" evidence="7">
    <location>
        <begin position="224"/>
        <end position="244"/>
    </location>
</feature>
<dbReference type="PROSITE" id="PS50928">
    <property type="entry name" value="ABC_TM1"/>
    <property type="match status" value="1"/>
</dbReference>
<dbReference type="CDD" id="cd06261">
    <property type="entry name" value="TM_PBP2"/>
    <property type="match status" value="1"/>
</dbReference>
<accession>A0A3G9JCF6</accession>
<dbReference type="AlphaFoldDB" id="A0A3G9JCF6"/>
<keyword evidence="4 7" id="KW-0812">Transmembrane</keyword>
<keyword evidence="9" id="KW-1185">Reference proteome</keyword>
<dbReference type="Proteomes" id="UP000275368">
    <property type="component" value="Chromosome"/>
</dbReference>
<evidence type="ECO:0000313" key="8">
    <source>
        <dbReference type="EMBL" id="BBH20639.1"/>
    </source>
</evidence>
<feature type="transmembrane region" description="Helical" evidence="7">
    <location>
        <begin position="93"/>
        <end position="115"/>
    </location>
</feature>
<name>A0A3G9JCF6_9BACL</name>
<proteinExistence type="inferred from homology"/>